<reference evidence="14" key="1">
    <citation type="submission" date="2023-03" db="EMBL/GenBank/DDBJ databases">
        <title>Andean soil-derived lignocellulolytic bacterial consortium as a source of novel taxa and putative plastic-active enzymes.</title>
        <authorList>
            <person name="Diaz-Garcia L."/>
            <person name="Chuvochina M."/>
            <person name="Feuerriegel G."/>
            <person name="Bunk B."/>
            <person name="Sproer C."/>
            <person name="Streit W.R."/>
            <person name="Rodriguez L.M."/>
            <person name="Overmann J."/>
            <person name="Jimenez D.J."/>
        </authorList>
    </citation>
    <scope>NUCLEOTIDE SEQUENCE</scope>
    <source>
        <strain evidence="14">MAG 4610</strain>
    </source>
</reference>
<dbReference type="InterPro" id="IPR036640">
    <property type="entry name" value="ABC1_TM_sf"/>
</dbReference>
<dbReference type="Pfam" id="PF00664">
    <property type="entry name" value="ABC_membrane"/>
    <property type="match status" value="1"/>
</dbReference>
<dbReference type="Gene3D" id="3.40.50.300">
    <property type="entry name" value="P-loop containing nucleotide triphosphate hydrolases"/>
    <property type="match status" value="1"/>
</dbReference>
<dbReference type="FunFam" id="3.40.50.300:FF:000299">
    <property type="entry name" value="ABC transporter ATP-binding protein/permease"/>
    <property type="match status" value="1"/>
</dbReference>
<dbReference type="InterPro" id="IPR011527">
    <property type="entry name" value="ABC1_TM_dom"/>
</dbReference>
<feature type="domain" description="ABC transmembrane type-1" evidence="13">
    <location>
        <begin position="55"/>
        <end position="324"/>
    </location>
</feature>
<dbReference type="GO" id="GO:0015421">
    <property type="term" value="F:ABC-type oligopeptide transporter activity"/>
    <property type="evidence" value="ECO:0007669"/>
    <property type="project" value="TreeGrafter"/>
</dbReference>
<feature type="transmembrane region" description="Helical" evidence="11">
    <location>
        <begin position="299"/>
        <end position="322"/>
    </location>
</feature>
<dbReference type="SUPFAM" id="SSF90123">
    <property type="entry name" value="ABC transporter transmembrane region"/>
    <property type="match status" value="1"/>
</dbReference>
<evidence type="ECO:0000256" key="6">
    <source>
        <dbReference type="ARBA" id="ARBA00022840"/>
    </source>
</evidence>
<name>A0AAJ5VZD1_9MICO</name>
<evidence type="ECO:0000256" key="2">
    <source>
        <dbReference type="ARBA" id="ARBA00022448"/>
    </source>
</evidence>
<dbReference type="PANTHER" id="PTHR43394">
    <property type="entry name" value="ATP-DEPENDENT PERMEASE MDL1, MITOCHONDRIAL"/>
    <property type="match status" value="1"/>
</dbReference>
<dbReference type="CDD" id="cd07346">
    <property type="entry name" value="ABC_6TM_exporters"/>
    <property type="match status" value="1"/>
</dbReference>
<keyword evidence="3" id="KW-1003">Cell membrane</keyword>
<dbReference type="InterPro" id="IPR027417">
    <property type="entry name" value="P-loop_NTPase"/>
</dbReference>
<evidence type="ECO:0000256" key="7">
    <source>
        <dbReference type="ARBA" id="ARBA00022989"/>
    </source>
</evidence>
<feature type="transmembrane region" description="Helical" evidence="11">
    <location>
        <begin position="178"/>
        <end position="197"/>
    </location>
</feature>
<evidence type="ECO:0000313" key="14">
    <source>
        <dbReference type="EMBL" id="WEK13196.1"/>
    </source>
</evidence>
<keyword evidence="7 11" id="KW-1133">Transmembrane helix</keyword>
<proteinExistence type="inferred from homology"/>
<gene>
    <name evidence="14" type="ORF">P0Y48_12155</name>
</gene>
<keyword evidence="8 11" id="KW-0472">Membrane</keyword>
<dbReference type="InterPro" id="IPR039421">
    <property type="entry name" value="Type_1_exporter"/>
</dbReference>
<evidence type="ECO:0000256" key="4">
    <source>
        <dbReference type="ARBA" id="ARBA00022692"/>
    </source>
</evidence>
<dbReference type="EMBL" id="CP119321">
    <property type="protein sequence ID" value="WEK13196.1"/>
    <property type="molecule type" value="Genomic_DNA"/>
</dbReference>
<dbReference type="Gene3D" id="1.20.1560.10">
    <property type="entry name" value="ABC transporter type 1, transmembrane domain"/>
    <property type="match status" value="1"/>
</dbReference>
<dbReference type="GO" id="GO:0016887">
    <property type="term" value="F:ATP hydrolysis activity"/>
    <property type="evidence" value="ECO:0007669"/>
    <property type="project" value="InterPro"/>
</dbReference>
<feature type="transmembrane region" description="Helical" evidence="11">
    <location>
        <begin position="149"/>
        <end position="172"/>
    </location>
</feature>
<protein>
    <submittedName>
        <fullName evidence="14">ABC transporter ATP-binding protein</fullName>
    </submittedName>
</protein>
<evidence type="ECO:0000256" key="8">
    <source>
        <dbReference type="ARBA" id="ARBA00023136"/>
    </source>
</evidence>
<evidence type="ECO:0000313" key="15">
    <source>
        <dbReference type="Proteomes" id="UP001213972"/>
    </source>
</evidence>
<dbReference type="InterPro" id="IPR003593">
    <property type="entry name" value="AAA+_ATPase"/>
</dbReference>
<feature type="domain" description="ABC transporter" evidence="12">
    <location>
        <begin position="357"/>
        <end position="591"/>
    </location>
</feature>
<accession>A0AAJ5VZD1</accession>
<dbReference type="Pfam" id="PF00005">
    <property type="entry name" value="ABC_tran"/>
    <property type="match status" value="1"/>
</dbReference>
<sequence length="593" mass="63499">MADAPLGQGDPETQLTVSVRRAQPLRSLFRLLRPHRASMIGAVFAFVVKDSPVWVLPPVTAAIIDIVVLGGPLERVWIWGGLAAALVALNYPFQMIVVRLTSTATRTLAYTVRTGLAARLQRLSIGFHNRQSASLVQTKIVRDVENVELMLAQLFPTIVSACATLAGAFVITALNVPAFVGVFAATIPVAAALIVYIRRRASSRNEAFRREVERLSAQVSEMAALLPITRGHGLEDVAIARVSERADSVRRAGRDLDVLNGRFGALSWISYQALGLMCLVGSASLAISGVLPITPGQVVLLSTYFGMLTNSIVMLMNAAPILTRGLDALRSIADVAEELDVEDSRGKRVVDAVRGDVTLEGVVVSYGDGPRALDGIHLEIQAGQTVAFVGRSGSGKSTILNTILGFIRPAEGRVLIDGVDIAELDLRSLRRFVSIVPQETVLLAGSIRENVAYGAAGVTDVDVIAALAEAHALDLLQPPDDGLDARVGERGTGLSGGQRQRLAIARALLRDPRILVLDEATSALDVESETRVTDALDRARRGRTTLIVAHRLSTVRRADLIVVLDEGRILESGSHDELLARGGAYSRLVFTQT</sequence>
<evidence type="ECO:0000259" key="13">
    <source>
        <dbReference type="PROSITE" id="PS50929"/>
    </source>
</evidence>
<evidence type="ECO:0000256" key="9">
    <source>
        <dbReference type="ARBA" id="ARBA00061644"/>
    </source>
</evidence>
<keyword evidence="2" id="KW-0813">Transport</keyword>
<feature type="transmembrane region" description="Helical" evidence="11">
    <location>
        <begin position="76"/>
        <end position="93"/>
    </location>
</feature>
<evidence type="ECO:0000256" key="1">
    <source>
        <dbReference type="ARBA" id="ARBA00004651"/>
    </source>
</evidence>
<dbReference type="Proteomes" id="UP001213972">
    <property type="component" value="Chromosome"/>
</dbReference>
<dbReference type="PROSITE" id="PS50929">
    <property type="entry name" value="ABC_TM1F"/>
    <property type="match status" value="1"/>
</dbReference>
<dbReference type="AlphaFoldDB" id="A0AAJ5VZD1"/>
<dbReference type="SMART" id="SM00382">
    <property type="entry name" value="AAA"/>
    <property type="match status" value="1"/>
</dbReference>
<dbReference type="SUPFAM" id="SSF52540">
    <property type="entry name" value="P-loop containing nucleoside triphosphate hydrolases"/>
    <property type="match status" value="1"/>
</dbReference>
<organism evidence="14 15">
    <name type="scientific">Candidatus Microbacterium phytovorans</name>
    <dbReference type="NCBI Taxonomy" id="3121374"/>
    <lineage>
        <taxon>Bacteria</taxon>
        <taxon>Bacillati</taxon>
        <taxon>Actinomycetota</taxon>
        <taxon>Actinomycetes</taxon>
        <taxon>Micrococcales</taxon>
        <taxon>Microbacteriaceae</taxon>
        <taxon>Microbacterium</taxon>
    </lineage>
</organism>
<dbReference type="GO" id="GO:0005886">
    <property type="term" value="C:plasma membrane"/>
    <property type="evidence" value="ECO:0007669"/>
    <property type="project" value="UniProtKB-SubCell"/>
</dbReference>
<keyword evidence="10" id="KW-0175">Coiled coil</keyword>
<evidence type="ECO:0000256" key="5">
    <source>
        <dbReference type="ARBA" id="ARBA00022741"/>
    </source>
</evidence>
<comment type="subcellular location">
    <subcellularLocation>
        <location evidence="1">Cell membrane</location>
        <topology evidence="1">Multi-pass membrane protein</topology>
    </subcellularLocation>
</comment>
<evidence type="ECO:0000256" key="10">
    <source>
        <dbReference type="SAM" id="Coils"/>
    </source>
</evidence>
<evidence type="ECO:0000259" key="12">
    <source>
        <dbReference type="PROSITE" id="PS50893"/>
    </source>
</evidence>
<dbReference type="GO" id="GO:0005524">
    <property type="term" value="F:ATP binding"/>
    <property type="evidence" value="ECO:0007669"/>
    <property type="project" value="UniProtKB-KW"/>
</dbReference>
<keyword evidence="5" id="KW-0547">Nucleotide-binding</keyword>
<keyword evidence="6 14" id="KW-0067">ATP-binding</keyword>
<comment type="similarity">
    <text evidence="9">Belongs to the ABC transporter superfamily. Lipid exporter (TC 3.A.1.106) family.</text>
</comment>
<evidence type="ECO:0000256" key="11">
    <source>
        <dbReference type="SAM" id="Phobius"/>
    </source>
</evidence>
<feature type="coiled-coil region" evidence="10">
    <location>
        <begin position="198"/>
        <end position="225"/>
    </location>
</feature>
<dbReference type="InterPro" id="IPR003439">
    <property type="entry name" value="ABC_transporter-like_ATP-bd"/>
</dbReference>
<dbReference type="InterPro" id="IPR017871">
    <property type="entry name" value="ABC_transporter-like_CS"/>
</dbReference>
<dbReference type="PROSITE" id="PS00211">
    <property type="entry name" value="ABC_TRANSPORTER_1"/>
    <property type="match status" value="1"/>
</dbReference>
<dbReference type="PROSITE" id="PS50893">
    <property type="entry name" value="ABC_TRANSPORTER_2"/>
    <property type="match status" value="1"/>
</dbReference>
<dbReference type="PANTHER" id="PTHR43394:SF1">
    <property type="entry name" value="ATP-BINDING CASSETTE SUB-FAMILY B MEMBER 10, MITOCHONDRIAL"/>
    <property type="match status" value="1"/>
</dbReference>
<feature type="transmembrane region" description="Helical" evidence="11">
    <location>
        <begin position="273"/>
        <end position="293"/>
    </location>
</feature>
<evidence type="ECO:0000256" key="3">
    <source>
        <dbReference type="ARBA" id="ARBA00022475"/>
    </source>
</evidence>
<keyword evidence="4 11" id="KW-0812">Transmembrane</keyword>